<accession>A0A1E1MQ01</accession>
<keyword evidence="2" id="KW-1185">Reference proteome</keyword>
<sequence length="119" mass="14020">MNAVDDGPMDRIVDPGPLRFWKELSIYATYCNWVLCGRDFRVWGDLEAFLMMEREGLMLKVGWEDGIYAKEERFWKLSLSSMADGQFILRHSFEFKWAVNKNNKCIGEVKYGEFDLFSL</sequence>
<evidence type="ECO:0000313" key="1">
    <source>
        <dbReference type="EMBL" id="CZT51139.1"/>
    </source>
</evidence>
<name>A0A1E1MQ01_RHYSE</name>
<reference evidence="2" key="1">
    <citation type="submission" date="2016-03" db="EMBL/GenBank/DDBJ databases">
        <authorList>
            <person name="Guldener U."/>
        </authorList>
    </citation>
    <scope>NUCLEOTIDE SEQUENCE [LARGE SCALE GENOMIC DNA]</scope>
</reference>
<organism evidence="1 2">
    <name type="scientific">Rhynchosporium secalis</name>
    <name type="common">Barley scald fungus</name>
    <dbReference type="NCBI Taxonomy" id="38038"/>
    <lineage>
        <taxon>Eukaryota</taxon>
        <taxon>Fungi</taxon>
        <taxon>Dikarya</taxon>
        <taxon>Ascomycota</taxon>
        <taxon>Pezizomycotina</taxon>
        <taxon>Leotiomycetes</taxon>
        <taxon>Helotiales</taxon>
        <taxon>Ploettnerulaceae</taxon>
        <taxon>Rhynchosporium</taxon>
    </lineage>
</organism>
<dbReference type="Proteomes" id="UP000177625">
    <property type="component" value="Unassembled WGS sequence"/>
</dbReference>
<evidence type="ECO:0000313" key="2">
    <source>
        <dbReference type="Proteomes" id="UP000177625"/>
    </source>
</evidence>
<gene>
    <name evidence="1" type="ORF">RSE6_12238</name>
</gene>
<protein>
    <submittedName>
        <fullName evidence="1">Uncharacterized protein</fullName>
    </submittedName>
</protein>
<dbReference type="EMBL" id="FJVC01000478">
    <property type="protein sequence ID" value="CZT51139.1"/>
    <property type="molecule type" value="Genomic_DNA"/>
</dbReference>
<proteinExistence type="predicted"/>
<dbReference type="AlphaFoldDB" id="A0A1E1MQ01"/>